<evidence type="ECO:0000313" key="2">
    <source>
        <dbReference type="Proteomes" id="UP000695022"/>
    </source>
</evidence>
<reference evidence="3" key="1">
    <citation type="submission" date="2025-08" db="UniProtKB">
        <authorList>
            <consortium name="RefSeq"/>
        </authorList>
    </citation>
    <scope>IDENTIFICATION</scope>
</reference>
<feature type="signal peptide" evidence="1">
    <location>
        <begin position="1"/>
        <end position="30"/>
    </location>
</feature>
<name>A0ABM1EVM4_PRICU</name>
<dbReference type="SUPFAM" id="SSF53448">
    <property type="entry name" value="Nucleotide-diphospho-sugar transferases"/>
    <property type="match status" value="1"/>
</dbReference>
<evidence type="ECO:0000256" key="1">
    <source>
        <dbReference type="SAM" id="SignalP"/>
    </source>
</evidence>
<feature type="chain" id="PRO_5045507151" evidence="1">
    <location>
        <begin position="31"/>
        <end position="349"/>
    </location>
</feature>
<gene>
    <name evidence="3" type="primary">LOC106816197</name>
</gene>
<dbReference type="Pfam" id="PF04488">
    <property type="entry name" value="Gly_transf_sug"/>
    <property type="match status" value="1"/>
</dbReference>
<protein>
    <submittedName>
        <fullName evidence="3">Uncharacterized protein LOC106816197</fullName>
    </submittedName>
</protein>
<dbReference type="InterPro" id="IPR029044">
    <property type="entry name" value="Nucleotide-diphossugar_trans"/>
</dbReference>
<dbReference type="InterPro" id="IPR007577">
    <property type="entry name" value="GlycoTrfase_DXD_sugar-bd_CS"/>
</dbReference>
<organism evidence="2 3">
    <name type="scientific">Priapulus caudatus</name>
    <name type="common">Priapulid worm</name>
    <dbReference type="NCBI Taxonomy" id="37621"/>
    <lineage>
        <taxon>Eukaryota</taxon>
        <taxon>Metazoa</taxon>
        <taxon>Ecdysozoa</taxon>
        <taxon>Scalidophora</taxon>
        <taxon>Priapulida</taxon>
        <taxon>Priapulimorpha</taxon>
        <taxon>Priapulimorphida</taxon>
        <taxon>Priapulidae</taxon>
        <taxon>Priapulus</taxon>
    </lineage>
</organism>
<dbReference type="PANTHER" id="PTHR46830:SF2">
    <property type="entry name" value="ALPHA-1,4-N-ACETYLGLUCOSAMINYLTRANSFERASE"/>
    <property type="match status" value="1"/>
</dbReference>
<keyword evidence="1" id="KW-0732">Signal</keyword>
<keyword evidence="2" id="KW-1185">Reference proteome</keyword>
<dbReference type="PANTHER" id="PTHR46830">
    <property type="entry name" value="TRANSFERASE, PUTATIVE-RELATED"/>
    <property type="match status" value="1"/>
</dbReference>
<dbReference type="Proteomes" id="UP000695022">
    <property type="component" value="Unplaced"/>
</dbReference>
<dbReference type="RefSeq" id="XP_014676245.1">
    <property type="nucleotide sequence ID" value="XM_014820759.1"/>
</dbReference>
<proteinExistence type="predicted"/>
<evidence type="ECO:0000313" key="3">
    <source>
        <dbReference type="RefSeq" id="XP_014676245.1"/>
    </source>
</evidence>
<dbReference type="Gene3D" id="3.90.550.20">
    <property type="match status" value="1"/>
</dbReference>
<dbReference type="GeneID" id="106816197"/>
<accession>A0ABM1EVM4</accession>
<sequence>MERYRARFRTVLLVTMASLLLLALYQRMETYSPQTIYVRRPVAKLQSDEVVIASPSASRQYKTKFPPSRTGRQNTGIDGNLKVPNVLHYVWFTDPKAKGAAHRSMNLYRMLGPISASRNLRPDRIILHSNQRPSGRWWDELFRIVPIEHEYYPDVKRVFGRPVYELAHRSDVARIDIIRSHGGIYLDFDVVVLKSFDPLRVHDCVLGVETGIKVKTRNVTNAGVIIGAKNATFLNMWYDGYRDYRKNDWLYNSAFVPNKLRAKHGQLLHVDPNIWHDTSGNIFKSFADLSHTYAYHMWVNNHFLNVPGVNKHDIKPQDAFLMNNTFGELLLRFYTHDYWLVNTSVPASP</sequence>